<sequence length="145" mass="16022">MVDIAILGSALGSIKTATDIAKLIKNSGTSLEQAEVKLQIAELISSLADIKMELADVQAILIEKDQFITELQTLLNMKESVVWSKPYYFVEKGGDKDGPFCQQCYDNEKKLIRLQGGGTSFWKCLSCEGIYKDSNYQSPGSIRFG</sequence>
<name>A0A857JPC2_9ALTE</name>
<protein>
    <submittedName>
        <fullName evidence="1">Uncharacterized protein</fullName>
    </submittedName>
</protein>
<gene>
    <name evidence="1" type="ORF">FX988_03483</name>
</gene>
<keyword evidence="2" id="KW-1185">Reference proteome</keyword>
<dbReference type="AlphaFoldDB" id="A0A857JPC2"/>
<dbReference type="EMBL" id="CP047656">
    <property type="protein sequence ID" value="QHJ13222.1"/>
    <property type="molecule type" value="Genomic_DNA"/>
</dbReference>
<organism evidence="1 2">
    <name type="scientific">Paraglaciecola mesophila</name>
    <dbReference type="NCBI Taxonomy" id="197222"/>
    <lineage>
        <taxon>Bacteria</taxon>
        <taxon>Pseudomonadati</taxon>
        <taxon>Pseudomonadota</taxon>
        <taxon>Gammaproteobacteria</taxon>
        <taxon>Alteromonadales</taxon>
        <taxon>Alteromonadaceae</taxon>
        <taxon>Paraglaciecola</taxon>
    </lineage>
</organism>
<evidence type="ECO:0000313" key="1">
    <source>
        <dbReference type="EMBL" id="QHJ13222.1"/>
    </source>
</evidence>
<accession>A0A857JPC2</accession>
<evidence type="ECO:0000313" key="2">
    <source>
        <dbReference type="Proteomes" id="UP000464524"/>
    </source>
</evidence>
<dbReference type="KEGG" id="pmes:FX988_03483"/>
<proteinExistence type="predicted"/>
<reference evidence="1 2" key="1">
    <citation type="submission" date="2019-12" db="EMBL/GenBank/DDBJ databases">
        <title>Genome sequencing and assembly of endphytes of Porphyra tenera.</title>
        <authorList>
            <person name="Park J.M."/>
            <person name="Shin R."/>
            <person name="Jo S.H."/>
        </authorList>
    </citation>
    <scope>NUCLEOTIDE SEQUENCE [LARGE SCALE GENOMIC DNA]</scope>
    <source>
        <strain evidence="1 2">GPM4</strain>
    </source>
</reference>
<dbReference type="RefSeq" id="WP_160181334.1">
    <property type="nucleotide sequence ID" value="NZ_CP047656.1"/>
</dbReference>
<dbReference type="Proteomes" id="UP000464524">
    <property type="component" value="Chromosome"/>
</dbReference>
<dbReference type="OrthoDB" id="6119186at2"/>